<feature type="transmembrane region" description="Helical" evidence="6">
    <location>
        <begin position="153"/>
        <end position="175"/>
    </location>
</feature>
<dbReference type="EMBL" id="AHNR02000064">
    <property type="protein sequence ID" value="EKR53615.1"/>
    <property type="molecule type" value="Genomic_DNA"/>
</dbReference>
<organism evidence="8 9">
    <name type="scientific">Leptospira interrogans str. UI 12758</name>
    <dbReference type="NCBI Taxonomy" id="1049938"/>
    <lineage>
        <taxon>Bacteria</taxon>
        <taxon>Pseudomonadati</taxon>
        <taxon>Spirochaetota</taxon>
        <taxon>Spirochaetia</taxon>
        <taxon>Leptospirales</taxon>
        <taxon>Leptospiraceae</taxon>
        <taxon>Leptospira</taxon>
    </lineage>
</organism>
<feature type="transmembrane region" description="Helical" evidence="6">
    <location>
        <begin position="315"/>
        <end position="338"/>
    </location>
</feature>
<feature type="transmembrane region" description="Helical" evidence="6">
    <location>
        <begin position="21"/>
        <end position="46"/>
    </location>
</feature>
<evidence type="ECO:0000313" key="8">
    <source>
        <dbReference type="EMBL" id="EKR53615.1"/>
    </source>
</evidence>
<comment type="caution">
    <text evidence="8">The sequence shown here is derived from an EMBL/GenBank/DDBJ whole genome shotgun (WGS) entry which is preliminary data.</text>
</comment>
<evidence type="ECO:0000256" key="2">
    <source>
        <dbReference type="ARBA" id="ARBA00022475"/>
    </source>
</evidence>
<gene>
    <name evidence="8" type="ORF">LEP1GSC105_2651</name>
</gene>
<keyword evidence="5 6" id="KW-0472">Membrane</keyword>
<dbReference type="InterPro" id="IPR004477">
    <property type="entry name" value="ComEC_N"/>
</dbReference>
<feature type="transmembrane region" description="Helical" evidence="6">
    <location>
        <begin position="384"/>
        <end position="403"/>
    </location>
</feature>
<comment type="subcellular location">
    <subcellularLocation>
        <location evidence="1">Cell membrane</location>
        <topology evidence="1">Multi-pass membrane protein</topology>
    </subcellularLocation>
</comment>
<dbReference type="AlphaFoldDB" id="A0A0E2D208"/>
<dbReference type="InterPro" id="IPR052159">
    <property type="entry name" value="Competence_DNA_uptake"/>
</dbReference>
<dbReference type="PANTHER" id="PTHR30619:SF1">
    <property type="entry name" value="RECOMBINATION PROTEIN 2"/>
    <property type="match status" value="1"/>
</dbReference>
<dbReference type="NCBIfam" id="TIGR00360">
    <property type="entry name" value="ComEC_N-term"/>
    <property type="match status" value="1"/>
</dbReference>
<evidence type="ECO:0000313" key="9">
    <source>
        <dbReference type="Proteomes" id="UP000001340"/>
    </source>
</evidence>
<evidence type="ECO:0000256" key="3">
    <source>
        <dbReference type="ARBA" id="ARBA00022692"/>
    </source>
</evidence>
<feature type="domain" description="ComEC/Rec2-related protein" evidence="7">
    <location>
        <begin position="132"/>
        <end position="400"/>
    </location>
</feature>
<dbReference type="PANTHER" id="PTHR30619">
    <property type="entry name" value="DNA INTERNALIZATION/COMPETENCE PROTEIN COMEC/REC2"/>
    <property type="match status" value="1"/>
</dbReference>
<proteinExistence type="predicted"/>
<keyword evidence="2" id="KW-1003">Cell membrane</keyword>
<dbReference type="Proteomes" id="UP000001340">
    <property type="component" value="Unassembled WGS sequence"/>
</dbReference>
<evidence type="ECO:0000259" key="7">
    <source>
        <dbReference type="Pfam" id="PF03772"/>
    </source>
</evidence>
<evidence type="ECO:0000256" key="4">
    <source>
        <dbReference type="ARBA" id="ARBA00022989"/>
    </source>
</evidence>
<feature type="transmembrane region" description="Helical" evidence="6">
    <location>
        <begin position="560"/>
        <end position="579"/>
    </location>
</feature>
<reference evidence="8 9" key="1">
    <citation type="submission" date="2012-10" db="EMBL/GenBank/DDBJ databases">
        <authorList>
            <person name="Harkins D.M."/>
            <person name="Durkin A.S."/>
            <person name="Brinkac L.M."/>
            <person name="Haft D.H."/>
            <person name="Selengut J.D."/>
            <person name="Sanka R."/>
            <person name="DePew J."/>
            <person name="Purushe J."/>
            <person name="Chanthongthip A."/>
            <person name="Lattana O."/>
            <person name="Phetsouvanh R."/>
            <person name="Newton P.N."/>
            <person name="Vinetz J.M."/>
            <person name="Sutton G.G."/>
            <person name="Nierman W.C."/>
            <person name="Fouts D.E."/>
        </authorList>
    </citation>
    <scope>NUCLEOTIDE SEQUENCE [LARGE SCALE GENOMIC DNA]</scope>
    <source>
        <strain evidence="8 9">UI 12758</strain>
    </source>
</reference>
<sequence>MEKHIRNWIPCSAFSKFSLGTLTGIVIDLIFPGTVLLWTGFAIGLFSISHFLKKRFQISKYFIFGIFFLLYVLTAFPEKFQINPQKKYFNVSQKSPFGKPEKIFQKKIREQVLLDLKEAGLEKNSNRIALGLIFGESKQLSQEFKTKAKEGGILHLFAASGLHLGVLMGVQFRLLSLIPSLGYNTPRIIPLLTGFLYLSALGYPTSLARAWIFAGMLLFQGLFFRKLRPVDLLLGSAWILWLLDPIRFYSVSFCLFFGAVTGIFFFSYPIRIACNFLSDENKISYFLKENLSISFSAGLGTMPVLLLAFESYSFGSILLNLIMVPLAGILLPILYLSLLIQKTKLILLTEPIWSITEFLIQILIYLSENLSKPLGFYKEMKGSVWIGITGWILLCIKILYYSYFIEKSYLKNTEQSIEKETLSSYEKFTENKTTSLQSESISIDIKESQQTYHKDQLPYNQIFNSKNIIFIKQNTQSDRSPKRQKTNELLFPNYKKETPLLRDSNPEMFKTKVSFQKQILPAFQKNSRPLNDKSKNINQKIQNSEYYFLFKNKSFSKKTYPIFCILFFLTTLGIHILLYKSPDWFPSKNRIINNKFFFIFRNGDSLIFSGKCKYGFKRISNAFKISKKIYCDSTEKHPLTKVFVEDESCLSWTFQCLQDHPQTKIFYSGLDFEAWSQKSRFYFLKSKPIREISISHRSKILFFHTKKDSLFQLAQKTKIGSGWILLETPFGNQEDSKVWNRNRKLLGLTESWVFLEKDELQRIPISESF</sequence>
<name>A0A0E2D208_LEPIR</name>
<evidence type="ECO:0000256" key="5">
    <source>
        <dbReference type="ARBA" id="ARBA00023136"/>
    </source>
</evidence>
<feature type="transmembrane region" description="Helical" evidence="6">
    <location>
        <begin position="58"/>
        <end position="76"/>
    </location>
</feature>
<evidence type="ECO:0000256" key="6">
    <source>
        <dbReference type="SAM" id="Phobius"/>
    </source>
</evidence>
<feature type="transmembrane region" description="Helical" evidence="6">
    <location>
        <begin position="249"/>
        <end position="270"/>
    </location>
</feature>
<dbReference type="GO" id="GO:0005886">
    <property type="term" value="C:plasma membrane"/>
    <property type="evidence" value="ECO:0007669"/>
    <property type="project" value="UniProtKB-SubCell"/>
</dbReference>
<feature type="transmembrane region" description="Helical" evidence="6">
    <location>
        <begin position="345"/>
        <end position="364"/>
    </location>
</feature>
<feature type="transmembrane region" description="Helical" evidence="6">
    <location>
        <begin position="291"/>
        <end position="309"/>
    </location>
</feature>
<keyword evidence="3 6" id="KW-0812">Transmembrane</keyword>
<accession>A0A0E2D208</accession>
<keyword evidence="4 6" id="KW-1133">Transmembrane helix</keyword>
<protein>
    <submittedName>
        <fullName evidence="8">Competence protein</fullName>
    </submittedName>
</protein>
<feature type="transmembrane region" description="Helical" evidence="6">
    <location>
        <begin position="195"/>
        <end position="219"/>
    </location>
</feature>
<dbReference type="RefSeq" id="WP_002124532.1">
    <property type="nucleotide sequence ID" value="NZ_AHNR02000064.1"/>
</dbReference>
<dbReference type="Pfam" id="PF03772">
    <property type="entry name" value="Competence"/>
    <property type="match status" value="1"/>
</dbReference>
<evidence type="ECO:0000256" key="1">
    <source>
        <dbReference type="ARBA" id="ARBA00004651"/>
    </source>
</evidence>